<gene>
    <name evidence="1" type="ORF">C5F46_10485</name>
</gene>
<proteinExistence type="predicted"/>
<dbReference type="Proteomes" id="UP000241899">
    <property type="component" value="Unassembled WGS sequence"/>
</dbReference>
<accession>A0A2T4JHE5</accession>
<dbReference type="OrthoDB" id="7445868at2"/>
<dbReference type="RefSeq" id="WP_107325303.1">
    <property type="nucleotide sequence ID" value="NZ_NHSP01000020.1"/>
</dbReference>
<protein>
    <recommendedName>
        <fullName evidence="3">Glycosyl transferase family 2</fullName>
    </recommendedName>
</protein>
<comment type="caution">
    <text evidence="1">The sequence shown here is derived from an EMBL/GenBank/DDBJ whole genome shotgun (WGS) entry which is preliminary data.</text>
</comment>
<dbReference type="AlphaFoldDB" id="A0A2T4JHE5"/>
<dbReference type="SUPFAM" id="SSF53448">
    <property type="entry name" value="Nucleotide-diphospho-sugar transferases"/>
    <property type="match status" value="1"/>
</dbReference>
<organism evidence="1 2">
    <name type="scientific">Phaeovulum veldkampii DSM 11550</name>
    <dbReference type="NCBI Taxonomy" id="1185920"/>
    <lineage>
        <taxon>Bacteria</taxon>
        <taxon>Pseudomonadati</taxon>
        <taxon>Pseudomonadota</taxon>
        <taxon>Alphaproteobacteria</taxon>
        <taxon>Rhodobacterales</taxon>
        <taxon>Paracoccaceae</taxon>
        <taxon>Phaeovulum</taxon>
    </lineage>
</organism>
<evidence type="ECO:0000313" key="2">
    <source>
        <dbReference type="Proteomes" id="UP000241899"/>
    </source>
</evidence>
<sequence>MAGRRVLFSAQKNEGPFILEWVAFHKVIGFTDIVVVSNDCADGSDVLLDALQDAGELRHIRQTVPDGVAPQKNAANLVMAAGLFGVGDWVIWLDLDEFLVPGPAYGTTPELIAALEAAEADALALNWCMIGSNEERGLPDRLISDRFTSALRFRAAPNEVVKTLFRFDSHVAALTIHRPAWRPEGKPPRVLSGAGKVLDQSFAFARHRNGSLPARVMLTGGRYAWGQINHYAIRTSGLYSLKRLRGDGSLPVTIKSGRYNAGPPANFCDYVRNDTSILRYETGTGQEIQRLLSGKPVAIAHQNCVAHVRARLAEIALARGEQAPPDRFRGPV</sequence>
<dbReference type="Pfam" id="PF13704">
    <property type="entry name" value="Glyco_tranf_2_4"/>
    <property type="match status" value="1"/>
</dbReference>
<evidence type="ECO:0008006" key="3">
    <source>
        <dbReference type="Google" id="ProtNLM"/>
    </source>
</evidence>
<dbReference type="InterPro" id="IPR029044">
    <property type="entry name" value="Nucleotide-diphossugar_trans"/>
</dbReference>
<name>A0A2T4JHE5_9RHOB</name>
<reference evidence="1 2" key="1">
    <citation type="submission" date="2018-03" db="EMBL/GenBank/DDBJ databases">
        <title>Rhodobacter veldkampii.</title>
        <authorList>
            <person name="Meyer T.E."/>
            <person name="Miller S."/>
            <person name="Lodha T."/>
            <person name="Gandham S."/>
            <person name="Chintalapati S."/>
            <person name="Chintalapati V.R."/>
        </authorList>
    </citation>
    <scope>NUCLEOTIDE SEQUENCE [LARGE SCALE GENOMIC DNA]</scope>
    <source>
        <strain evidence="1 2">DSM 11550</strain>
    </source>
</reference>
<dbReference type="EMBL" id="PZKF01000022">
    <property type="protein sequence ID" value="PTE17197.1"/>
    <property type="molecule type" value="Genomic_DNA"/>
</dbReference>
<keyword evidence="2" id="KW-1185">Reference proteome</keyword>
<evidence type="ECO:0000313" key="1">
    <source>
        <dbReference type="EMBL" id="PTE17197.1"/>
    </source>
</evidence>